<reference evidence="1 2" key="1">
    <citation type="submission" date="2015-09" db="EMBL/GenBank/DDBJ databases">
        <title>Genome sequence of the marine flavobacterium Croceitalea dokdonensis DOKDO 023 that contains proton- and sodium-pumping rhodopsins.</title>
        <authorList>
            <person name="Kwon S.-K."/>
            <person name="Lee H.K."/>
            <person name="Kwak M.-J."/>
            <person name="Kim J.F."/>
        </authorList>
    </citation>
    <scope>NUCLEOTIDE SEQUENCE [LARGE SCALE GENOMIC DNA]</scope>
    <source>
        <strain evidence="1 2">DOKDO 023</strain>
    </source>
</reference>
<accession>A0A0P7AQI1</accession>
<dbReference type="STRING" id="1300341.I595_2963"/>
<name>A0A0P7AQI1_9FLAO</name>
<sequence>MGCLPKADGIPSCSSNFYLGKITKVAKITRGYFFRLQFVHFADDCNTKQGFF</sequence>
<evidence type="ECO:0000313" key="1">
    <source>
        <dbReference type="EMBL" id="KPM30984.1"/>
    </source>
</evidence>
<organism evidence="1 2">
    <name type="scientific">Croceitalea dokdonensis DOKDO 023</name>
    <dbReference type="NCBI Taxonomy" id="1300341"/>
    <lineage>
        <taxon>Bacteria</taxon>
        <taxon>Pseudomonadati</taxon>
        <taxon>Bacteroidota</taxon>
        <taxon>Flavobacteriia</taxon>
        <taxon>Flavobacteriales</taxon>
        <taxon>Flavobacteriaceae</taxon>
        <taxon>Croceitalea</taxon>
    </lineage>
</organism>
<keyword evidence="2" id="KW-1185">Reference proteome</keyword>
<dbReference type="Proteomes" id="UP000050280">
    <property type="component" value="Unassembled WGS sequence"/>
</dbReference>
<dbReference type="AlphaFoldDB" id="A0A0P7AQI1"/>
<dbReference type="EMBL" id="LDJX01000006">
    <property type="protein sequence ID" value="KPM30984.1"/>
    <property type="molecule type" value="Genomic_DNA"/>
</dbReference>
<evidence type="ECO:0000313" key="2">
    <source>
        <dbReference type="Proteomes" id="UP000050280"/>
    </source>
</evidence>
<protein>
    <submittedName>
        <fullName evidence="1">Uncharacterized protein</fullName>
    </submittedName>
</protein>
<gene>
    <name evidence="1" type="ORF">I595_2963</name>
</gene>
<proteinExistence type="predicted"/>
<comment type="caution">
    <text evidence="1">The sequence shown here is derived from an EMBL/GenBank/DDBJ whole genome shotgun (WGS) entry which is preliminary data.</text>
</comment>